<protein>
    <submittedName>
        <fullName evidence="5">Uncharacterized protein</fullName>
    </submittedName>
</protein>
<dbReference type="PANTHER" id="PTHR10380">
    <property type="entry name" value="CUTICLE PROTEIN"/>
    <property type="match status" value="1"/>
</dbReference>
<evidence type="ECO:0000313" key="5">
    <source>
        <dbReference type="EMBL" id="KAJ8912788.1"/>
    </source>
</evidence>
<dbReference type="PANTHER" id="PTHR10380:SF160">
    <property type="entry name" value="CUTICULAR PROTEIN 100A"/>
    <property type="match status" value="1"/>
</dbReference>
<evidence type="ECO:0000313" key="6">
    <source>
        <dbReference type="Proteomes" id="UP001159042"/>
    </source>
</evidence>
<feature type="compositionally biased region" description="Basic and acidic residues" evidence="3">
    <location>
        <begin position="54"/>
        <end position="66"/>
    </location>
</feature>
<feature type="signal peptide" evidence="4">
    <location>
        <begin position="1"/>
        <end position="21"/>
    </location>
</feature>
<dbReference type="PROSITE" id="PS51155">
    <property type="entry name" value="CHIT_BIND_RR_2"/>
    <property type="match status" value="1"/>
</dbReference>
<dbReference type="AlphaFoldDB" id="A0AAV8VF73"/>
<feature type="chain" id="PRO_5043821344" evidence="4">
    <location>
        <begin position="22"/>
        <end position="205"/>
    </location>
</feature>
<proteinExistence type="predicted"/>
<dbReference type="EMBL" id="JANEYG010000112">
    <property type="protein sequence ID" value="KAJ8912788.1"/>
    <property type="molecule type" value="Genomic_DNA"/>
</dbReference>
<name>A0AAV8VF73_9CUCU</name>
<accession>A0AAV8VF73</accession>
<keyword evidence="6" id="KW-1185">Reference proteome</keyword>
<sequence>MQKRLCETILSALIAAAFGQGYHGDSRTAAILAEDRYLNGDGRFGAQYQQEDGVNFKEESSPDGTRRGTYSYVDPNGQRHTVSYTAGKHGFMAVGDGIPQPLPTTLPVAPQPNYTPLPQYNPPPQPQYRPPPPQYQPQPQPQYQPQQQYQPQPQYQPPQQQYQPEPQYRPNNYETTPTPPHRFYPPGKLSLNRSPDGFSFSFKKS</sequence>
<reference evidence="5 6" key="1">
    <citation type="journal article" date="2023" name="Insect Mol. Biol.">
        <title>Genome sequencing provides insights into the evolution of gene families encoding plant cell wall-degrading enzymes in longhorned beetles.</title>
        <authorList>
            <person name="Shin N.R."/>
            <person name="Okamura Y."/>
            <person name="Kirsch R."/>
            <person name="Pauchet Y."/>
        </authorList>
    </citation>
    <scope>NUCLEOTIDE SEQUENCE [LARGE SCALE GENOMIC DNA]</scope>
    <source>
        <strain evidence="5">EAD_L_NR</strain>
    </source>
</reference>
<dbReference type="GO" id="GO:0062129">
    <property type="term" value="C:chitin-based extracellular matrix"/>
    <property type="evidence" value="ECO:0007669"/>
    <property type="project" value="TreeGrafter"/>
</dbReference>
<dbReference type="GO" id="GO:0008010">
    <property type="term" value="F:structural constituent of chitin-based larval cuticle"/>
    <property type="evidence" value="ECO:0007669"/>
    <property type="project" value="TreeGrafter"/>
</dbReference>
<dbReference type="Pfam" id="PF00379">
    <property type="entry name" value="Chitin_bind_4"/>
    <property type="match status" value="1"/>
</dbReference>
<dbReference type="PROSITE" id="PS00233">
    <property type="entry name" value="CHIT_BIND_RR_1"/>
    <property type="match status" value="1"/>
</dbReference>
<comment type="caution">
    <text evidence="5">The sequence shown here is derived from an EMBL/GenBank/DDBJ whole genome shotgun (WGS) entry which is preliminary data.</text>
</comment>
<keyword evidence="1 2" id="KW-0193">Cuticle</keyword>
<evidence type="ECO:0000256" key="2">
    <source>
        <dbReference type="PROSITE-ProRule" id="PRU00497"/>
    </source>
</evidence>
<evidence type="ECO:0000256" key="1">
    <source>
        <dbReference type="ARBA" id="ARBA00022460"/>
    </source>
</evidence>
<gene>
    <name evidence="5" type="ORF">NQ315_002545</name>
</gene>
<feature type="region of interest" description="Disordered" evidence="3">
    <location>
        <begin position="53"/>
        <end position="76"/>
    </location>
</feature>
<feature type="compositionally biased region" description="Low complexity" evidence="3">
    <location>
        <begin position="143"/>
        <end position="173"/>
    </location>
</feature>
<feature type="compositionally biased region" description="Pro residues" evidence="3">
    <location>
        <begin position="100"/>
        <end position="142"/>
    </location>
</feature>
<dbReference type="Proteomes" id="UP001159042">
    <property type="component" value="Unassembled WGS sequence"/>
</dbReference>
<dbReference type="InterPro" id="IPR050468">
    <property type="entry name" value="Cuticle_Struct_Prot"/>
</dbReference>
<dbReference type="InterPro" id="IPR031311">
    <property type="entry name" value="CHIT_BIND_RR_consensus"/>
</dbReference>
<keyword evidence="4" id="KW-0732">Signal</keyword>
<evidence type="ECO:0000256" key="4">
    <source>
        <dbReference type="SAM" id="SignalP"/>
    </source>
</evidence>
<dbReference type="InterPro" id="IPR000618">
    <property type="entry name" value="Insect_cuticle"/>
</dbReference>
<evidence type="ECO:0000256" key="3">
    <source>
        <dbReference type="SAM" id="MobiDB-lite"/>
    </source>
</evidence>
<feature type="region of interest" description="Disordered" evidence="3">
    <location>
        <begin position="95"/>
        <end position="205"/>
    </location>
</feature>
<organism evidence="5 6">
    <name type="scientific">Exocentrus adspersus</name>
    <dbReference type="NCBI Taxonomy" id="1586481"/>
    <lineage>
        <taxon>Eukaryota</taxon>
        <taxon>Metazoa</taxon>
        <taxon>Ecdysozoa</taxon>
        <taxon>Arthropoda</taxon>
        <taxon>Hexapoda</taxon>
        <taxon>Insecta</taxon>
        <taxon>Pterygota</taxon>
        <taxon>Neoptera</taxon>
        <taxon>Endopterygota</taxon>
        <taxon>Coleoptera</taxon>
        <taxon>Polyphaga</taxon>
        <taxon>Cucujiformia</taxon>
        <taxon>Chrysomeloidea</taxon>
        <taxon>Cerambycidae</taxon>
        <taxon>Lamiinae</taxon>
        <taxon>Acanthocinini</taxon>
        <taxon>Exocentrus</taxon>
    </lineage>
</organism>